<protein>
    <submittedName>
        <fullName evidence="2">Mitochondrial ribosomal</fullName>
    </submittedName>
</protein>
<feature type="compositionally biased region" description="Basic and acidic residues" evidence="1">
    <location>
        <begin position="88"/>
        <end position="102"/>
    </location>
</feature>
<dbReference type="EMBL" id="KE373619">
    <property type="protein sequence ID" value="EPQ67369.1"/>
    <property type="molecule type" value="Genomic_DNA"/>
</dbReference>
<dbReference type="AlphaFoldDB" id="A0A656KNS6"/>
<sequence>MLSVQKTQRRCLTCCHRLLSLFDINVKGPPIFNPTLLRQNTRDINQAKITRHGFYQKSFTSIPKQSNDIEDKLIEGVPRNGVSLDSNDEIRSQGSPEDKASDDNLIEATVRQARQTFGETLPSNFLSSQEYALYERLFGPPTRETTADDLEFIPGEEDEPSAKEIRSVLLQQNQKGELEEIDIHPTPCYSVVDEASKVTSDKQNKPTSEGLF</sequence>
<evidence type="ECO:0000256" key="1">
    <source>
        <dbReference type="SAM" id="MobiDB-lite"/>
    </source>
</evidence>
<organism evidence="2 3">
    <name type="scientific">Blumeria graminis f. sp. tritici 96224</name>
    <dbReference type="NCBI Taxonomy" id="1268274"/>
    <lineage>
        <taxon>Eukaryota</taxon>
        <taxon>Fungi</taxon>
        <taxon>Dikarya</taxon>
        <taxon>Ascomycota</taxon>
        <taxon>Pezizomycotina</taxon>
        <taxon>Leotiomycetes</taxon>
        <taxon>Erysiphales</taxon>
        <taxon>Erysiphaceae</taxon>
        <taxon>Blumeria</taxon>
    </lineage>
</organism>
<dbReference type="Proteomes" id="UP000053110">
    <property type="component" value="Unassembled WGS sequence"/>
</dbReference>
<feature type="region of interest" description="Disordered" evidence="1">
    <location>
        <begin position="78"/>
        <end position="103"/>
    </location>
</feature>
<name>A0A656KNS6_BLUGR</name>
<proteinExistence type="predicted"/>
<gene>
    <name evidence="2" type="ORF">BGT96224_3887</name>
</gene>
<evidence type="ECO:0000313" key="3">
    <source>
        <dbReference type="Proteomes" id="UP000053110"/>
    </source>
</evidence>
<evidence type="ECO:0000313" key="2">
    <source>
        <dbReference type="EMBL" id="EPQ67369.1"/>
    </source>
</evidence>
<accession>A0A656KNS6</accession>
<reference evidence="3" key="1">
    <citation type="journal article" date="2013" name="Nat. Genet.">
        <title>The wheat powdery mildew genome shows the unique evolution of an obligate biotroph.</title>
        <authorList>
            <person name="Wicker T."/>
            <person name="Oberhaensli S."/>
            <person name="Parlange F."/>
            <person name="Buchmann J.P."/>
            <person name="Shatalina M."/>
            <person name="Roffler S."/>
            <person name="Ben-David R."/>
            <person name="Dolezel J."/>
            <person name="Simkova H."/>
            <person name="Schulze-Lefert P."/>
            <person name="Spanu P.D."/>
            <person name="Bruggmann R."/>
            <person name="Amselem J."/>
            <person name="Quesneville H."/>
            <person name="Ver Loren van Themaat E."/>
            <person name="Paape T."/>
            <person name="Shimizu K.K."/>
            <person name="Keller B."/>
        </authorList>
    </citation>
    <scope>NUCLEOTIDE SEQUENCE [LARGE SCALE GENOMIC DNA]</scope>
    <source>
        <strain evidence="3">96224</strain>
    </source>
</reference>